<accession>A0A9D2Q4D1</accession>
<evidence type="ECO:0008006" key="4">
    <source>
        <dbReference type="Google" id="ProtNLM"/>
    </source>
</evidence>
<protein>
    <recommendedName>
        <fullName evidence="4">Secreted protein</fullName>
    </recommendedName>
</protein>
<feature type="signal peptide" evidence="1">
    <location>
        <begin position="1"/>
        <end position="24"/>
    </location>
</feature>
<reference evidence="2" key="2">
    <citation type="submission" date="2021-04" db="EMBL/GenBank/DDBJ databases">
        <authorList>
            <person name="Gilroy R."/>
        </authorList>
    </citation>
    <scope>NUCLEOTIDE SEQUENCE</scope>
    <source>
        <strain evidence="2">5933</strain>
    </source>
</reference>
<dbReference type="EMBL" id="DWWA01000025">
    <property type="protein sequence ID" value="HJC72166.1"/>
    <property type="molecule type" value="Genomic_DNA"/>
</dbReference>
<sequence>MKKKLLMAALSIAMAFVAAAPAFADGLIDQKSASGSEKIGIISTALNNVGFNARMNCAGNSSSNYNNRNVDLYYIVQYSNDQTWRVDTAPGNNRYYIESLTTDAYKNIYALNIYRYNSNYGNCDIMKLSGNEYDASIRYLAISDGEPFSYGFTCALQHYYYPTYFVGATRNGVGPLKCDVRWLASSANDVYCQWTHVFNHS</sequence>
<dbReference type="Proteomes" id="UP000823918">
    <property type="component" value="Unassembled WGS sequence"/>
</dbReference>
<gene>
    <name evidence="2" type="ORF">H9698_05155</name>
</gene>
<dbReference type="AlphaFoldDB" id="A0A9D2Q4D1"/>
<evidence type="ECO:0000256" key="1">
    <source>
        <dbReference type="SAM" id="SignalP"/>
    </source>
</evidence>
<evidence type="ECO:0000313" key="2">
    <source>
        <dbReference type="EMBL" id="HJC72166.1"/>
    </source>
</evidence>
<organism evidence="2 3">
    <name type="scientific">Candidatus Ruthenibacterium merdavium</name>
    <dbReference type="NCBI Taxonomy" id="2838752"/>
    <lineage>
        <taxon>Bacteria</taxon>
        <taxon>Bacillati</taxon>
        <taxon>Bacillota</taxon>
        <taxon>Clostridia</taxon>
        <taxon>Eubacteriales</taxon>
        <taxon>Oscillospiraceae</taxon>
        <taxon>Ruthenibacterium</taxon>
    </lineage>
</organism>
<keyword evidence="1" id="KW-0732">Signal</keyword>
<evidence type="ECO:0000313" key="3">
    <source>
        <dbReference type="Proteomes" id="UP000823918"/>
    </source>
</evidence>
<comment type="caution">
    <text evidence="2">The sequence shown here is derived from an EMBL/GenBank/DDBJ whole genome shotgun (WGS) entry which is preliminary data.</text>
</comment>
<feature type="chain" id="PRO_5038339700" description="Secreted protein" evidence="1">
    <location>
        <begin position="25"/>
        <end position="201"/>
    </location>
</feature>
<reference evidence="2" key="1">
    <citation type="journal article" date="2021" name="PeerJ">
        <title>Extensive microbial diversity within the chicken gut microbiome revealed by metagenomics and culture.</title>
        <authorList>
            <person name="Gilroy R."/>
            <person name="Ravi A."/>
            <person name="Getino M."/>
            <person name="Pursley I."/>
            <person name="Horton D.L."/>
            <person name="Alikhan N.F."/>
            <person name="Baker D."/>
            <person name="Gharbi K."/>
            <person name="Hall N."/>
            <person name="Watson M."/>
            <person name="Adriaenssens E.M."/>
            <person name="Foster-Nyarko E."/>
            <person name="Jarju S."/>
            <person name="Secka A."/>
            <person name="Antonio M."/>
            <person name="Oren A."/>
            <person name="Chaudhuri R.R."/>
            <person name="La Ragione R."/>
            <person name="Hildebrand F."/>
            <person name="Pallen M.J."/>
        </authorList>
    </citation>
    <scope>NUCLEOTIDE SEQUENCE</scope>
    <source>
        <strain evidence="2">5933</strain>
    </source>
</reference>
<proteinExistence type="predicted"/>
<name>A0A9D2Q4D1_9FIRM</name>